<gene>
    <name evidence="3" type="ORF">KY290_011872</name>
</gene>
<name>A0ABQ7W435_SOLTU</name>
<sequence length="370" mass="42167">MVVVKIDPSDPLYRGPSDASGATLIPIKLIESENYGIWSRSIRIALLGKKKYGFVTGACSRTLYKDELHEQWKTYNAIVLSWLMSSVTEELLSEIVYATSAYDVWQDLKERFDKVNRMRLYQLYREINSLVQGTDSVSNYFTRLKNLWNEYNAVVPAPTCVCPKSKDYADHLYELRLIQFLSGLNDSYDQARRQILLKGVTPTINQAYAMIVEDEIQHLTCLTAVGEKANPIAMQVNRSPEISYGNQNYKGKKCDYCHYTGHTRENCYKLIGYPTDWKQRRRENYNNGNPRGAVQNSQSGGFNNGQQYGNQVKTNFAGNNSNGETSHNASQSHEGNKNVNNVVLSKAQGFTDGEYKQIMELLNKDPHEMK</sequence>
<proteinExistence type="predicted"/>
<dbReference type="Pfam" id="PF14244">
    <property type="entry name" value="Retrotran_gag_3"/>
    <property type="match status" value="1"/>
</dbReference>
<dbReference type="Proteomes" id="UP000826656">
    <property type="component" value="Unassembled WGS sequence"/>
</dbReference>
<evidence type="ECO:0000313" key="3">
    <source>
        <dbReference type="EMBL" id="KAH0774735.1"/>
    </source>
</evidence>
<feature type="region of interest" description="Disordered" evidence="1">
    <location>
        <begin position="282"/>
        <end position="337"/>
    </location>
</feature>
<feature type="compositionally biased region" description="Polar residues" evidence="1">
    <location>
        <begin position="312"/>
        <end position="337"/>
    </location>
</feature>
<dbReference type="PANTHER" id="PTHR37610">
    <property type="entry name" value="CCHC-TYPE DOMAIN-CONTAINING PROTEIN"/>
    <property type="match status" value="1"/>
</dbReference>
<dbReference type="EMBL" id="JAIVGD010000005">
    <property type="protein sequence ID" value="KAH0774735.1"/>
    <property type="molecule type" value="Genomic_DNA"/>
</dbReference>
<dbReference type="InterPro" id="IPR029472">
    <property type="entry name" value="Copia-like_N"/>
</dbReference>
<dbReference type="PANTHER" id="PTHR37610:SF85">
    <property type="entry name" value="REVERSE TRANSCRIPTASE DOMAIN-CONTAINING PROTEIN"/>
    <property type="match status" value="1"/>
</dbReference>
<comment type="caution">
    <text evidence="3">The sequence shown here is derived from an EMBL/GenBank/DDBJ whole genome shotgun (WGS) entry which is preliminary data.</text>
</comment>
<feature type="domain" description="Retrotransposon Copia-like N-terminal" evidence="2">
    <location>
        <begin position="16"/>
        <end position="60"/>
    </location>
</feature>
<evidence type="ECO:0000259" key="2">
    <source>
        <dbReference type="Pfam" id="PF14244"/>
    </source>
</evidence>
<reference evidence="3 4" key="1">
    <citation type="journal article" date="2021" name="bioRxiv">
        <title>Chromosome-scale and haplotype-resolved genome assembly of a tetraploid potato cultivar.</title>
        <authorList>
            <person name="Sun H."/>
            <person name="Jiao W.-B."/>
            <person name="Krause K."/>
            <person name="Campoy J.A."/>
            <person name="Goel M."/>
            <person name="Folz-Donahue K."/>
            <person name="Kukat C."/>
            <person name="Huettel B."/>
            <person name="Schneeberger K."/>
        </authorList>
    </citation>
    <scope>NUCLEOTIDE SEQUENCE [LARGE SCALE GENOMIC DNA]</scope>
    <source>
        <strain evidence="3">SolTubOtavaFocal</strain>
        <tissue evidence="3">Leaves</tissue>
    </source>
</reference>
<evidence type="ECO:0000313" key="4">
    <source>
        <dbReference type="Proteomes" id="UP000826656"/>
    </source>
</evidence>
<evidence type="ECO:0000256" key="1">
    <source>
        <dbReference type="SAM" id="MobiDB-lite"/>
    </source>
</evidence>
<dbReference type="Pfam" id="PF14223">
    <property type="entry name" value="Retrotran_gag_2"/>
    <property type="match status" value="1"/>
</dbReference>
<protein>
    <recommendedName>
        <fullName evidence="2">Retrotransposon Copia-like N-terminal domain-containing protein</fullName>
    </recommendedName>
</protein>
<feature type="compositionally biased region" description="Low complexity" evidence="1">
    <location>
        <begin position="295"/>
        <end position="311"/>
    </location>
</feature>
<keyword evidence="4" id="KW-1185">Reference proteome</keyword>
<organism evidence="3 4">
    <name type="scientific">Solanum tuberosum</name>
    <name type="common">Potato</name>
    <dbReference type="NCBI Taxonomy" id="4113"/>
    <lineage>
        <taxon>Eukaryota</taxon>
        <taxon>Viridiplantae</taxon>
        <taxon>Streptophyta</taxon>
        <taxon>Embryophyta</taxon>
        <taxon>Tracheophyta</taxon>
        <taxon>Spermatophyta</taxon>
        <taxon>Magnoliopsida</taxon>
        <taxon>eudicotyledons</taxon>
        <taxon>Gunneridae</taxon>
        <taxon>Pentapetalae</taxon>
        <taxon>asterids</taxon>
        <taxon>lamiids</taxon>
        <taxon>Solanales</taxon>
        <taxon>Solanaceae</taxon>
        <taxon>Solanoideae</taxon>
        <taxon>Solaneae</taxon>
        <taxon>Solanum</taxon>
    </lineage>
</organism>
<accession>A0ABQ7W435</accession>